<keyword evidence="8" id="KW-0677">Repeat</keyword>
<comment type="function">
    <text evidence="1">Catalyzes the phosphorylation of the beta-carboxyl group of aspartic acid with ATP to yield 4-phospho-L-aspartate, which is involved in the branched biosynthetic pathway leading to the biosynthesis of amino acids threonine, isoleucine and methionine.</text>
</comment>
<dbReference type="InterPro" id="IPR018042">
    <property type="entry name" value="Aspartate_kinase_CS"/>
</dbReference>
<dbReference type="Pfam" id="PF22468">
    <property type="entry name" value="ACT_9"/>
    <property type="match status" value="2"/>
</dbReference>
<dbReference type="CDD" id="cd04923">
    <property type="entry name" value="ACT_AK-LysC-DapG-like_2"/>
    <property type="match status" value="1"/>
</dbReference>
<dbReference type="NCBIfam" id="TIGR00657">
    <property type="entry name" value="asp_kinases"/>
    <property type="match status" value="1"/>
</dbReference>
<dbReference type="EC" id="2.7.2.4" evidence="17"/>
<comment type="pathway">
    <text evidence="3 18">Amino-acid biosynthesis; L-methionine biosynthesis via de novo pathway; L-homoserine from L-aspartate: step 1/3.</text>
</comment>
<evidence type="ECO:0000256" key="7">
    <source>
        <dbReference type="ARBA" id="ARBA00022679"/>
    </source>
</evidence>
<dbReference type="InterPro" id="IPR036393">
    <property type="entry name" value="AceGlu_kinase-like_sf"/>
</dbReference>
<comment type="catalytic activity">
    <reaction evidence="14 17">
        <text>L-aspartate + ATP = 4-phospho-L-aspartate + ADP</text>
        <dbReference type="Rhea" id="RHEA:23776"/>
        <dbReference type="ChEBI" id="CHEBI:29991"/>
        <dbReference type="ChEBI" id="CHEBI:30616"/>
        <dbReference type="ChEBI" id="CHEBI:57535"/>
        <dbReference type="ChEBI" id="CHEBI:456216"/>
        <dbReference type="EC" id="2.7.2.4"/>
    </reaction>
</comment>
<name>A0A4V2USZ8_9BACI</name>
<dbReference type="NCBIfam" id="TIGR00656">
    <property type="entry name" value="asp_kin_monofn"/>
    <property type="match status" value="1"/>
</dbReference>
<evidence type="ECO:0000256" key="6">
    <source>
        <dbReference type="ARBA" id="ARBA00022605"/>
    </source>
</evidence>
<evidence type="ECO:0000256" key="4">
    <source>
        <dbReference type="ARBA" id="ARBA00005139"/>
    </source>
</evidence>
<comment type="pathway">
    <text evidence="2 18">Amino-acid biosynthesis; L-lysine biosynthesis via DAP pathway; (S)-tetrahydrodipicolinate from L-aspartate: step 1/4.</text>
</comment>
<evidence type="ECO:0000256" key="18">
    <source>
        <dbReference type="RuleBase" id="RU004249"/>
    </source>
</evidence>
<dbReference type="CDD" id="cd04891">
    <property type="entry name" value="ACT_AK-LysC-DapG-like_1"/>
    <property type="match status" value="1"/>
</dbReference>
<dbReference type="InterPro" id="IPR041740">
    <property type="entry name" value="AKii-LysC-BS"/>
</dbReference>
<keyword evidence="13" id="KW-0457">Lysine biosynthesis</keyword>
<dbReference type="SUPFAM" id="SSF55021">
    <property type="entry name" value="ACT-like"/>
    <property type="match status" value="2"/>
</dbReference>
<feature type="binding site" evidence="16">
    <location>
        <position position="47"/>
    </location>
    <ligand>
        <name>substrate</name>
    </ligand>
</feature>
<dbReference type="OrthoDB" id="9799110at2"/>
<keyword evidence="21" id="KW-1185">Reference proteome</keyword>
<keyword evidence="12" id="KW-0220">Diaminopimelate biosynthesis</keyword>
<evidence type="ECO:0000256" key="10">
    <source>
        <dbReference type="ARBA" id="ARBA00022777"/>
    </source>
</evidence>
<dbReference type="FunFam" id="3.30.2130.10:FF:000001">
    <property type="entry name" value="Bifunctional aspartokinase/homoserine dehydrogenase"/>
    <property type="match status" value="1"/>
</dbReference>
<evidence type="ECO:0000259" key="19">
    <source>
        <dbReference type="PROSITE" id="PS51671"/>
    </source>
</evidence>
<keyword evidence="6 18" id="KW-0028">Amino-acid biosynthesis</keyword>
<evidence type="ECO:0000313" key="20">
    <source>
        <dbReference type="EMBL" id="TCS83501.1"/>
    </source>
</evidence>
<dbReference type="UniPathway" id="UPA00034">
    <property type="reaction ID" value="UER00015"/>
</dbReference>
<dbReference type="GO" id="GO:0004072">
    <property type="term" value="F:aspartate kinase activity"/>
    <property type="evidence" value="ECO:0007669"/>
    <property type="project" value="UniProtKB-EC"/>
</dbReference>
<feature type="binding site" evidence="16">
    <location>
        <position position="184"/>
    </location>
    <ligand>
        <name>ATP</name>
        <dbReference type="ChEBI" id="CHEBI:30616"/>
    </ligand>
</feature>
<sequence length="403" mass="43667">MGIIVKKFGGSSVANVDRIKAVAKIIANTKDQGHQCVVVVSAMGDHTDELLDLAHQISANPSSRELDMLLTTGEQVSISLLAMTLQEMGHRAISLTGWQAGIETEDVHGKARITNINTERIFKELDHDQVVIVAGFQGVFANQEITTLGRGGSDTSAVALAAALHADICEIYTDVEGVYTTDPRAVKNAKKLDEVSYDEMLELANLGAVVLHPRSVENAKHHGVKLVVRSSFVDTPGTEIKEEKSMENVHVVTGVAYDMDVTRIQVVDLENKIDALADLFTTLANESINVDMIVTSDYEKDRINVSFSISDQDIHATLKVLERKFGEQAKVSHDHHLAKVSIVGAGMISNPGVAAKMFKILSDAGITIHMVTTSEIKVSCLVPKIQAKEAVQALHDAFELGKE</sequence>
<evidence type="ECO:0000256" key="16">
    <source>
        <dbReference type="PIRSR" id="PIRSR000726-1"/>
    </source>
</evidence>
<dbReference type="GO" id="GO:0009088">
    <property type="term" value="P:threonine biosynthetic process"/>
    <property type="evidence" value="ECO:0007669"/>
    <property type="project" value="UniProtKB-UniPathway"/>
</dbReference>
<evidence type="ECO:0000256" key="9">
    <source>
        <dbReference type="ARBA" id="ARBA00022741"/>
    </source>
</evidence>
<dbReference type="InterPro" id="IPR045865">
    <property type="entry name" value="ACT-like_dom_sf"/>
</dbReference>
<dbReference type="GO" id="GO:0009090">
    <property type="term" value="P:homoserine biosynthetic process"/>
    <property type="evidence" value="ECO:0007669"/>
    <property type="project" value="TreeGrafter"/>
</dbReference>
<feature type="binding site" evidence="16">
    <location>
        <position position="179"/>
    </location>
    <ligand>
        <name>ATP</name>
        <dbReference type="ChEBI" id="CHEBI:30616"/>
    </ligand>
</feature>
<feature type="domain" description="ACT" evidence="19">
    <location>
        <begin position="264"/>
        <end position="336"/>
    </location>
</feature>
<evidence type="ECO:0000256" key="1">
    <source>
        <dbReference type="ARBA" id="ARBA00003121"/>
    </source>
</evidence>
<organism evidence="20 21">
    <name type="scientific">Tepidibacillus fermentans</name>
    <dbReference type="NCBI Taxonomy" id="1281767"/>
    <lineage>
        <taxon>Bacteria</taxon>
        <taxon>Bacillati</taxon>
        <taxon>Bacillota</taxon>
        <taxon>Bacilli</taxon>
        <taxon>Bacillales</taxon>
        <taxon>Bacillaceae</taxon>
        <taxon>Tepidibacillus</taxon>
    </lineage>
</organism>
<reference evidence="20 21" key="1">
    <citation type="submission" date="2019-03" db="EMBL/GenBank/DDBJ databases">
        <title>Genomic Encyclopedia of Type Strains, Phase IV (KMG-IV): sequencing the most valuable type-strain genomes for metagenomic binning, comparative biology and taxonomic classification.</title>
        <authorList>
            <person name="Goeker M."/>
        </authorList>
    </citation>
    <scope>NUCLEOTIDE SEQUENCE [LARGE SCALE GENOMIC DNA]</scope>
    <source>
        <strain evidence="20 21">DSM 23802</strain>
    </source>
</reference>
<keyword evidence="11 16" id="KW-0067">ATP-binding</keyword>
<evidence type="ECO:0000256" key="13">
    <source>
        <dbReference type="ARBA" id="ARBA00023154"/>
    </source>
</evidence>
<dbReference type="EMBL" id="SMAB01000004">
    <property type="protein sequence ID" value="TCS83501.1"/>
    <property type="molecule type" value="Genomic_DNA"/>
</dbReference>
<keyword evidence="9 16" id="KW-0547">Nucleotide-binding</keyword>
<dbReference type="NCBIfam" id="NF005155">
    <property type="entry name" value="PRK06635.1-4"/>
    <property type="match status" value="1"/>
</dbReference>
<evidence type="ECO:0000256" key="5">
    <source>
        <dbReference type="ARBA" id="ARBA00010122"/>
    </source>
</evidence>
<dbReference type="GO" id="GO:0005829">
    <property type="term" value="C:cytosol"/>
    <property type="evidence" value="ECO:0007669"/>
    <property type="project" value="TreeGrafter"/>
</dbReference>
<feature type="domain" description="ACT" evidence="19">
    <location>
        <begin position="342"/>
        <end position="403"/>
    </location>
</feature>
<keyword evidence="10 17" id="KW-0418">Kinase</keyword>
<feature type="binding site" evidence="16">
    <location>
        <position position="74"/>
    </location>
    <ligand>
        <name>substrate</name>
    </ligand>
</feature>
<dbReference type="UniPathway" id="UPA00051">
    <property type="reaction ID" value="UER00462"/>
</dbReference>
<keyword evidence="7 17" id="KW-0808">Transferase</keyword>
<comment type="pathway">
    <text evidence="4 18">Amino-acid biosynthesis; L-threonine biosynthesis; L-threonine from L-aspartate: step 1/5.</text>
</comment>
<dbReference type="PROSITE" id="PS00324">
    <property type="entry name" value="ASPARTOKINASE"/>
    <property type="match status" value="1"/>
</dbReference>
<dbReference type="InterPro" id="IPR001341">
    <property type="entry name" value="Asp_kinase"/>
</dbReference>
<dbReference type="Pfam" id="PF00696">
    <property type="entry name" value="AA_kinase"/>
    <property type="match status" value="1"/>
</dbReference>
<comment type="similarity">
    <text evidence="5 17">Belongs to the aspartokinase family.</text>
</comment>
<dbReference type="GO" id="GO:0009089">
    <property type="term" value="P:lysine biosynthetic process via diaminopimelate"/>
    <property type="evidence" value="ECO:0007669"/>
    <property type="project" value="UniProtKB-UniPathway"/>
</dbReference>
<proteinExistence type="inferred from homology"/>
<evidence type="ECO:0000256" key="15">
    <source>
        <dbReference type="ARBA" id="ARBA00063835"/>
    </source>
</evidence>
<dbReference type="InterPro" id="IPR001048">
    <property type="entry name" value="Asp/Glu/Uridylate_kinase"/>
</dbReference>
<evidence type="ECO:0000313" key="21">
    <source>
        <dbReference type="Proteomes" id="UP000295788"/>
    </source>
</evidence>
<evidence type="ECO:0000256" key="17">
    <source>
        <dbReference type="RuleBase" id="RU003448"/>
    </source>
</evidence>
<dbReference type="Gene3D" id="3.40.1160.10">
    <property type="entry name" value="Acetylglutamate kinase-like"/>
    <property type="match status" value="1"/>
</dbReference>
<comment type="caution">
    <text evidence="20">The sequence shown here is derived from an EMBL/GenBank/DDBJ whole genome shotgun (WGS) entry which is preliminary data.</text>
</comment>
<dbReference type="PIRSF" id="PIRSF000726">
    <property type="entry name" value="Asp_kin"/>
    <property type="match status" value="1"/>
</dbReference>
<gene>
    <name evidence="20" type="ORF">EDD72_10446</name>
</gene>
<dbReference type="InterPro" id="IPR002912">
    <property type="entry name" value="ACT_dom"/>
</dbReference>
<dbReference type="FunFam" id="3.40.1160.10:FF:000002">
    <property type="entry name" value="Aspartokinase"/>
    <property type="match status" value="1"/>
</dbReference>
<dbReference type="InterPro" id="IPR054352">
    <property type="entry name" value="ACT_Aspartokinase"/>
</dbReference>
<dbReference type="PANTHER" id="PTHR21499">
    <property type="entry name" value="ASPARTATE KINASE"/>
    <property type="match status" value="1"/>
</dbReference>
<dbReference type="GO" id="GO:0005524">
    <property type="term" value="F:ATP binding"/>
    <property type="evidence" value="ECO:0007669"/>
    <property type="project" value="UniProtKB-KW"/>
</dbReference>
<comment type="subunit">
    <text evidence="15">Tetramer consisting of 2 isoforms Alpha (catalytic and regulation) and of a homodimer of 2 isoforms Beta (regulation).</text>
</comment>
<evidence type="ECO:0000256" key="14">
    <source>
        <dbReference type="ARBA" id="ARBA00047872"/>
    </source>
</evidence>
<evidence type="ECO:0000256" key="2">
    <source>
        <dbReference type="ARBA" id="ARBA00004766"/>
    </source>
</evidence>
<dbReference type="InterPro" id="IPR005260">
    <property type="entry name" value="Asp_kin_monofn"/>
</dbReference>
<feature type="binding site" evidence="16">
    <location>
        <begin position="173"/>
        <end position="174"/>
    </location>
    <ligand>
        <name>ATP</name>
        <dbReference type="ChEBI" id="CHEBI:30616"/>
    </ligand>
</feature>
<dbReference type="Gene3D" id="3.30.2130.10">
    <property type="entry name" value="VC0802-like"/>
    <property type="match status" value="1"/>
</dbReference>
<accession>A0A4V2USZ8</accession>
<dbReference type="RefSeq" id="WP_132767383.1">
    <property type="nucleotide sequence ID" value="NZ_SMAB01000004.1"/>
</dbReference>
<dbReference type="GO" id="GO:0019877">
    <property type="term" value="P:diaminopimelate biosynthetic process"/>
    <property type="evidence" value="ECO:0007669"/>
    <property type="project" value="UniProtKB-KW"/>
</dbReference>
<dbReference type="UniPathway" id="UPA00050">
    <property type="reaction ID" value="UER00461"/>
</dbReference>
<evidence type="ECO:0000256" key="8">
    <source>
        <dbReference type="ARBA" id="ARBA00022737"/>
    </source>
</evidence>
<dbReference type="AlphaFoldDB" id="A0A4V2USZ8"/>
<evidence type="ECO:0000256" key="3">
    <source>
        <dbReference type="ARBA" id="ARBA00004986"/>
    </source>
</evidence>
<dbReference type="Proteomes" id="UP000295788">
    <property type="component" value="Unassembled WGS sequence"/>
</dbReference>
<feature type="binding site" evidence="16">
    <location>
        <begin position="7"/>
        <end position="10"/>
    </location>
    <ligand>
        <name>ATP</name>
        <dbReference type="ChEBI" id="CHEBI:30616"/>
    </ligand>
</feature>
<dbReference type="CDD" id="cd04261">
    <property type="entry name" value="AAK_AKii-LysC-BS"/>
    <property type="match status" value="1"/>
</dbReference>
<dbReference type="PANTHER" id="PTHR21499:SF68">
    <property type="entry name" value="ASPARTOKINASE 2"/>
    <property type="match status" value="1"/>
</dbReference>
<dbReference type="SUPFAM" id="SSF53633">
    <property type="entry name" value="Carbamate kinase-like"/>
    <property type="match status" value="1"/>
</dbReference>
<evidence type="ECO:0000256" key="11">
    <source>
        <dbReference type="ARBA" id="ARBA00022840"/>
    </source>
</evidence>
<evidence type="ECO:0000256" key="12">
    <source>
        <dbReference type="ARBA" id="ARBA00022915"/>
    </source>
</evidence>
<dbReference type="NCBIfam" id="NF005154">
    <property type="entry name" value="PRK06635.1-2"/>
    <property type="match status" value="1"/>
</dbReference>
<dbReference type="PROSITE" id="PS51671">
    <property type="entry name" value="ACT"/>
    <property type="match status" value="2"/>
</dbReference>
<protein>
    <recommendedName>
        <fullName evidence="17">Aspartokinase</fullName>
        <ecNumber evidence="17">2.7.2.4</ecNumber>
    </recommendedName>
</protein>